<dbReference type="OrthoDB" id="78947at2759"/>
<feature type="compositionally biased region" description="Low complexity" evidence="2">
    <location>
        <begin position="133"/>
        <end position="166"/>
    </location>
</feature>
<protein>
    <recommendedName>
        <fullName evidence="3">Thioredoxin domain-containing protein</fullName>
    </recommendedName>
</protein>
<dbReference type="InterPro" id="IPR010357">
    <property type="entry name" value="TXNDC17_dom"/>
</dbReference>
<dbReference type="Pfam" id="PF06110">
    <property type="entry name" value="TXD17-like_Trx"/>
    <property type="match status" value="1"/>
</dbReference>
<comment type="caution">
    <text evidence="4">The sequence shown here is derived from an EMBL/GenBank/DDBJ whole genome shotgun (WGS) entry which is preliminary data.</text>
</comment>
<dbReference type="InterPro" id="IPR045108">
    <property type="entry name" value="TXNDC17-like"/>
</dbReference>
<dbReference type="SUPFAM" id="SSF52833">
    <property type="entry name" value="Thioredoxin-like"/>
    <property type="match status" value="1"/>
</dbReference>
<proteinExistence type="inferred from homology"/>
<evidence type="ECO:0000256" key="2">
    <source>
        <dbReference type="SAM" id="MobiDB-lite"/>
    </source>
</evidence>
<evidence type="ECO:0000313" key="4">
    <source>
        <dbReference type="EMBL" id="KAG0591349.1"/>
    </source>
</evidence>
<organism evidence="4 5">
    <name type="scientific">Ceratodon purpureus</name>
    <name type="common">Fire moss</name>
    <name type="synonym">Dicranum purpureum</name>
    <dbReference type="NCBI Taxonomy" id="3225"/>
    <lineage>
        <taxon>Eukaryota</taxon>
        <taxon>Viridiplantae</taxon>
        <taxon>Streptophyta</taxon>
        <taxon>Embryophyta</taxon>
        <taxon>Bryophyta</taxon>
        <taxon>Bryophytina</taxon>
        <taxon>Bryopsida</taxon>
        <taxon>Dicranidae</taxon>
        <taxon>Pseudoditrichales</taxon>
        <taxon>Ditrichaceae</taxon>
        <taxon>Ceratodon</taxon>
    </lineage>
</organism>
<reference evidence="4" key="1">
    <citation type="submission" date="2020-06" db="EMBL/GenBank/DDBJ databases">
        <title>WGS assembly of Ceratodon purpureus strain R40.</title>
        <authorList>
            <person name="Carey S.B."/>
            <person name="Jenkins J."/>
            <person name="Shu S."/>
            <person name="Lovell J.T."/>
            <person name="Sreedasyam A."/>
            <person name="Maumus F."/>
            <person name="Tiley G.P."/>
            <person name="Fernandez-Pozo N."/>
            <person name="Barry K."/>
            <person name="Chen C."/>
            <person name="Wang M."/>
            <person name="Lipzen A."/>
            <person name="Daum C."/>
            <person name="Saski C.A."/>
            <person name="Payton A.C."/>
            <person name="Mcbreen J.C."/>
            <person name="Conrad R.E."/>
            <person name="Kollar L.M."/>
            <person name="Olsson S."/>
            <person name="Huttunen S."/>
            <person name="Landis J.B."/>
            <person name="Wickett N.J."/>
            <person name="Johnson M.G."/>
            <person name="Rensing S.A."/>
            <person name="Grimwood J."/>
            <person name="Schmutz J."/>
            <person name="Mcdaniel S.F."/>
        </authorList>
    </citation>
    <scope>NUCLEOTIDE SEQUENCE</scope>
    <source>
        <strain evidence="4">R40</strain>
    </source>
</reference>
<evidence type="ECO:0000256" key="1">
    <source>
        <dbReference type="ARBA" id="ARBA00008987"/>
    </source>
</evidence>
<dbReference type="InterPro" id="IPR036249">
    <property type="entry name" value="Thioredoxin-like_sf"/>
</dbReference>
<dbReference type="GO" id="GO:0047134">
    <property type="term" value="F:protein-disulfide reductase [NAD(P)H] activity"/>
    <property type="evidence" value="ECO:0007669"/>
    <property type="project" value="InterPro"/>
</dbReference>
<accession>A0A8T0J8P8</accession>
<name>A0A8T0J8P8_CERPU</name>
<dbReference type="PANTHER" id="PTHR12452:SF0">
    <property type="entry name" value="THIOREDOXIN DOMAIN-CONTAINING PROTEIN 17"/>
    <property type="match status" value="1"/>
</dbReference>
<evidence type="ECO:0000259" key="3">
    <source>
        <dbReference type="Pfam" id="PF06110"/>
    </source>
</evidence>
<dbReference type="EMBL" id="CM026421">
    <property type="protein sequence ID" value="KAG0591349.1"/>
    <property type="molecule type" value="Genomic_DNA"/>
</dbReference>
<gene>
    <name evidence="4" type="ORF">KC19_1G168900</name>
</gene>
<evidence type="ECO:0000313" key="5">
    <source>
        <dbReference type="Proteomes" id="UP000822688"/>
    </source>
</evidence>
<dbReference type="Gene3D" id="3.40.30.10">
    <property type="entry name" value="Glutaredoxin"/>
    <property type="match status" value="1"/>
</dbReference>
<feature type="domain" description="Thioredoxin" evidence="3">
    <location>
        <begin position="11"/>
        <end position="128"/>
    </location>
</feature>
<dbReference type="AlphaFoldDB" id="A0A8T0J8P8"/>
<dbReference type="PANTHER" id="PTHR12452">
    <property type="entry name" value="42-9-9 PROTEIN-RELATED"/>
    <property type="match status" value="1"/>
</dbReference>
<dbReference type="GO" id="GO:0005829">
    <property type="term" value="C:cytosol"/>
    <property type="evidence" value="ECO:0007669"/>
    <property type="project" value="TreeGrafter"/>
</dbReference>
<sequence length="166" mass="18147">MPANIVDARLDNFETVLKEAEAGQGPGLLLILFVGDVVASTGESWCPDCVRAEPVIYDQVNGADRPVTMVRVFVGDKPTWKTREHPLRTDKRFRITGIPTLIRWENGAQASRLEASEAADETKIKRLMRTRSSRSSSMSSGGSRSASSSPRASKSKSSSFTSKRTS</sequence>
<dbReference type="Proteomes" id="UP000822688">
    <property type="component" value="Chromosome 1"/>
</dbReference>
<comment type="similarity">
    <text evidence="1">Belongs to the thioredoxin family.</text>
</comment>
<keyword evidence="5" id="KW-1185">Reference proteome</keyword>
<feature type="region of interest" description="Disordered" evidence="2">
    <location>
        <begin position="112"/>
        <end position="166"/>
    </location>
</feature>